<evidence type="ECO:0000259" key="7">
    <source>
        <dbReference type="PROSITE" id="PS50982"/>
    </source>
</evidence>
<proteinExistence type="predicted"/>
<dbReference type="GO" id="GO:0005634">
    <property type="term" value="C:nucleus"/>
    <property type="evidence" value="ECO:0007669"/>
    <property type="project" value="UniProtKB-SubCell"/>
</dbReference>
<dbReference type="PANTHER" id="PTHR34067">
    <property type="entry name" value="OS04G0193200 PROTEIN"/>
    <property type="match status" value="1"/>
</dbReference>
<evidence type="ECO:0000313" key="8">
    <source>
        <dbReference type="EMBL" id="KAK3013752.1"/>
    </source>
</evidence>
<evidence type="ECO:0000256" key="1">
    <source>
        <dbReference type="ARBA" id="ARBA00004123"/>
    </source>
</evidence>
<comment type="subcellular location">
    <subcellularLocation>
        <location evidence="1">Nucleus</location>
    </subcellularLocation>
</comment>
<sequence>MVARNSSDWLPSGWTKVNNGRKVQCYCNVETGQKFYSKEDVIRYVEMRNSRGTPQPAAQPTSDQDDVISHVERSNGPSTPQPTPKLSSERRATRSNNEPLPIEVKTDENPEWLPHGWIMELKTQSTGRKYKMSVDRVTEDKSSTKPDVCQNVDHVTVDRSFSKPDVRQNRQSALRQKKSGICKQSLMDNAVISRGPAEGLPPGWILEIRTRRYSNRKQRDPFYTDPVSGYIFRSKLDVLRYLETGDINKCAIKPKKKDTNDLEVMEDEISAPSAVDGKIPSHNVAKRQLFAGEESLAARKAESSEARQDNNALKHSVNTINSEESSDLKTEINNEKGSISTPAIDALYEKLPENVEQINKISLIDSTKSKKKRALSVPGRSSKRIAGLKPEVVANYDSSERVLRSAARKASVTEANPPLNPAVDAAELNAQPESEPLNKIGKPVVDQAEPEGQSGSLTAEKQNDEKNESEESQLLFPFMDSVADPCLEFAVKTLTGAIPIEDDMKMPGCFQQQDNASNTRPISGLHRQFDPPEKPVPIDQLPQNPAYLNTGVPSSPGLLLPRGRRKMMISKLSSFYHRQCAKTSNPPNNLIIQSISCGGGSGGGGGRFMLGGGVRSIMETQRALRVSFFIEYNA</sequence>
<feature type="region of interest" description="Disordered" evidence="6">
    <location>
        <begin position="446"/>
        <end position="471"/>
    </location>
</feature>
<keyword evidence="9" id="KW-1185">Reference proteome</keyword>
<dbReference type="Pfam" id="PF01429">
    <property type="entry name" value="MBD"/>
    <property type="match status" value="1"/>
</dbReference>
<feature type="compositionally biased region" description="Polar residues" evidence="6">
    <location>
        <begin position="50"/>
        <end position="62"/>
    </location>
</feature>
<keyword evidence="5" id="KW-0539">Nucleus</keyword>
<dbReference type="SUPFAM" id="SSF54171">
    <property type="entry name" value="DNA-binding domain"/>
    <property type="match status" value="2"/>
</dbReference>
<dbReference type="InterPro" id="IPR016177">
    <property type="entry name" value="DNA-bd_dom_sf"/>
</dbReference>
<keyword evidence="3" id="KW-0238">DNA-binding</keyword>
<feature type="domain" description="MBD" evidence="7">
    <location>
        <begin position="190"/>
        <end position="264"/>
    </location>
</feature>
<dbReference type="PANTHER" id="PTHR34067:SF20">
    <property type="entry name" value="OS08G0206700 PROTEIN"/>
    <property type="match status" value="1"/>
</dbReference>
<evidence type="ECO:0000256" key="4">
    <source>
        <dbReference type="ARBA" id="ARBA00023163"/>
    </source>
</evidence>
<organism evidence="8 9">
    <name type="scientific">Escallonia herrerae</name>
    <dbReference type="NCBI Taxonomy" id="1293975"/>
    <lineage>
        <taxon>Eukaryota</taxon>
        <taxon>Viridiplantae</taxon>
        <taxon>Streptophyta</taxon>
        <taxon>Embryophyta</taxon>
        <taxon>Tracheophyta</taxon>
        <taxon>Spermatophyta</taxon>
        <taxon>Magnoliopsida</taxon>
        <taxon>eudicotyledons</taxon>
        <taxon>Gunneridae</taxon>
        <taxon>Pentapetalae</taxon>
        <taxon>asterids</taxon>
        <taxon>campanulids</taxon>
        <taxon>Escalloniales</taxon>
        <taxon>Escalloniaceae</taxon>
        <taxon>Escallonia</taxon>
    </lineage>
</organism>
<reference evidence="8" key="1">
    <citation type="submission" date="2022-12" db="EMBL/GenBank/DDBJ databases">
        <title>Draft genome assemblies for two species of Escallonia (Escalloniales).</title>
        <authorList>
            <person name="Chanderbali A."/>
            <person name="Dervinis C."/>
            <person name="Anghel I."/>
            <person name="Soltis D."/>
            <person name="Soltis P."/>
            <person name="Zapata F."/>
        </authorList>
    </citation>
    <scope>NUCLEOTIDE SEQUENCE</scope>
    <source>
        <strain evidence="8">UCBG64.0493</strain>
        <tissue evidence="8">Leaf</tissue>
    </source>
</reference>
<feature type="region of interest" description="Disordered" evidence="6">
    <location>
        <begin position="50"/>
        <end position="103"/>
    </location>
</feature>
<protein>
    <recommendedName>
        <fullName evidence="7">MBD domain-containing protein</fullName>
    </recommendedName>
</protein>
<accession>A0AA88VRJ7</accession>
<dbReference type="AlphaFoldDB" id="A0AA88VRJ7"/>
<evidence type="ECO:0000256" key="2">
    <source>
        <dbReference type="ARBA" id="ARBA00023015"/>
    </source>
</evidence>
<dbReference type="InterPro" id="IPR038945">
    <property type="entry name" value="MBD13-like"/>
</dbReference>
<dbReference type="PROSITE" id="PS50982">
    <property type="entry name" value="MBD"/>
    <property type="match status" value="1"/>
</dbReference>
<evidence type="ECO:0000313" key="9">
    <source>
        <dbReference type="Proteomes" id="UP001188597"/>
    </source>
</evidence>
<dbReference type="GO" id="GO:0003677">
    <property type="term" value="F:DNA binding"/>
    <property type="evidence" value="ECO:0007669"/>
    <property type="project" value="UniProtKB-KW"/>
</dbReference>
<dbReference type="EMBL" id="JAVXUP010001271">
    <property type="protein sequence ID" value="KAK3013752.1"/>
    <property type="molecule type" value="Genomic_DNA"/>
</dbReference>
<gene>
    <name evidence="8" type="ORF">RJ639_010044</name>
</gene>
<dbReference type="Proteomes" id="UP001188597">
    <property type="component" value="Unassembled WGS sequence"/>
</dbReference>
<name>A0AA88VRJ7_9ASTE</name>
<keyword evidence="4" id="KW-0804">Transcription</keyword>
<keyword evidence="2" id="KW-0805">Transcription regulation</keyword>
<evidence type="ECO:0000256" key="6">
    <source>
        <dbReference type="SAM" id="MobiDB-lite"/>
    </source>
</evidence>
<dbReference type="Gene3D" id="3.30.890.10">
    <property type="entry name" value="Methyl-cpg-binding Protein 2, Chain A"/>
    <property type="match status" value="2"/>
</dbReference>
<evidence type="ECO:0000256" key="3">
    <source>
        <dbReference type="ARBA" id="ARBA00023125"/>
    </source>
</evidence>
<comment type="caution">
    <text evidence="8">The sequence shown here is derived from an EMBL/GenBank/DDBJ whole genome shotgun (WGS) entry which is preliminary data.</text>
</comment>
<evidence type="ECO:0000256" key="5">
    <source>
        <dbReference type="ARBA" id="ARBA00023242"/>
    </source>
</evidence>
<dbReference type="InterPro" id="IPR001739">
    <property type="entry name" value="Methyl_CpG_DNA-bd"/>
</dbReference>